<accession>A0A5P3AKI1</accession>
<dbReference type="OrthoDB" id="7743892at2"/>
<dbReference type="RefSeq" id="WP_143100392.1">
    <property type="nucleotide sequence ID" value="NZ_CP031598.1"/>
</dbReference>
<evidence type="ECO:0000313" key="2">
    <source>
        <dbReference type="EMBL" id="QEW28765.1"/>
    </source>
</evidence>
<gene>
    <name evidence="2" type="ORF">RIdsm_04604</name>
</gene>
<evidence type="ECO:0000256" key="1">
    <source>
        <dbReference type="SAM" id="SignalP"/>
    </source>
</evidence>
<organism evidence="2 3">
    <name type="scientific">Roseovarius indicus</name>
    <dbReference type="NCBI Taxonomy" id="540747"/>
    <lineage>
        <taxon>Bacteria</taxon>
        <taxon>Pseudomonadati</taxon>
        <taxon>Pseudomonadota</taxon>
        <taxon>Alphaproteobacteria</taxon>
        <taxon>Rhodobacterales</taxon>
        <taxon>Roseobacteraceae</taxon>
        <taxon>Roseovarius</taxon>
    </lineage>
</organism>
<sequence length="162" mass="17598" precursor="true">MRRRARAPWLVALVAFLLAQVAVAQEEAPSPPGRAETARLVWSTLIAVDHANRTGNYAVLRDLGAPDFRSANDPAKLAVVFASIRARDLGLARVVLSNPVYSEEPGLTETGLYEVKGRFPGRPEGISFELYFQYAEGAWKIYALAIAALEDEADPGAETGQE</sequence>
<feature type="signal peptide" evidence="1">
    <location>
        <begin position="1"/>
        <end position="24"/>
    </location>
</feature>
<dbReference type="Proteomes" id="UP000325785">
    <property type="component" value="Chromosome"/>
</dbReference>
<dbReference type="AlphaFoldDB" id="A0A5P3AKI1"/>
<name>A0A5P3AKI1_9RHOB</name>
<evidence type="ECO:0008006" key="4">
    <source>
        <dbReference type="Google" id="ProtNLM"/>
    </source>
</evidence>
<keyword evidence="1" id="KW-0732">Signal</keyword>
<dbReference type="KEGG" id="rid:RIdsm_04604"/>
<evidence type="ECO:0000313" key="3">
    <source>
        <dbReference type="Proteomes" id="UP000325785"/>
    </source>
</evidence>
<proteinExistence type="predicted"/>
<feature type="chain" id="PRO_5024902675" description="DUF4440 domain-containing protein" evidence="1">
    <location>
        <begin position="25"/>
        <end position="162"/>
    </location>
</feature>
<dbReference type="EMBL" id="CP031598">
    <property type="protein sequence ID" value="QEW28765.1"/>
    <property type="molecule type" value="Genomic_DNA"/>
</dbReference>
<reference evidence="2 3" key="1">
    <citation type="submission" date="2018-08" db="EMBL/GenBank/DDBJ databases">
        <title>Genetic Globetrotter - A new plasmid hitch-hiking vast phylogenetic and geographic distances.</title>
        <authorList>
            <person name="Vollmers J."/>
            <person name="Petersen J."/>
        </authorList>
    </citation>
    <scope>NUCLEOTIDE SEQUENCE [LARGE SCALE GENOMIC DNA]</scope>
    <source>
        <strain evidence="2 3">DSM 26383</strain>
    </source>
</reference>
<protein>
    <recommendedName>
        <fullName evidence="4">DUF4440 domain-containing protein</fullName>
    </recommendedName>
</protein>